<dbReference type="GO" id="GO:0016020">
    <property type="term" value="C:membrane"/>
    <property type="evidence" value="ECO:0007669"/>
    <property type="project" value="UniProtKB-SubCell"/>
</dbReference>
<feature type="transmembrane region" description="Helical" evidence="6">
    <location>
        <begin position="83"/>
        <end position="101"/>
    </location>
</feature>
<dbReference type="InParanoid" id="A0A4W3IYU4"/>
<evidence type="ECO:0000313" key="9">
    <source>
        <dbReference type="Proteomes" id="UP000314986"/>
    </source>
</evidence>
<dbReference type="PANTHER" id="PTHR22776">
    <property type="entry name" value="MARVEL-CONTAINING POTENTIAL LIPID RAFT-ASSOCIATED PROTEIN"/>
    <property type="match status" value="1"/>
</dbReference>
<dbReference type="Proteomes" id="UP000314986">
    <property type="component" value="Unassembled WGS sequence"/>
</dbReference>
<dbReference type="FunCoup" id="A0A4W3IYU4">
    <property type="interactions" value="67"/>
</dbReference>
<accession>A0A4W3IYU4</accession>
<evidence type="ECO:0000256" key="4">
    <source>
        <dbReference type="ARBA" id="ARBA00023136"/>
    </source>
</evidence>
<reference evidence="9" key="1">
    <citation type="journal article" date="2006" name="Science">
        <title>Ancient noncoding elements conserved in the human genome.</title>
        <authorList>
            <person name="Venkatesh B."/>
            <person name="Kirkness E.F."/>
            <person name="Loh Y.H."/>
            <person name="Halpern A.L."/>
            <person name="Lee A.P."/>
            <person name="Johnson J."/>
            <person name="Dandona N."/>
            <person name="Viswanathan L.D."/>
            <person name="Tay A."/>
            <person name="Venter J.C."/>
            <person name="Strausberg R.L."/>
            <person name="Brenner S."/>
        </authorList>
    </citation>
    <scope>NUCLEOTIDE SEQUENCE [LARGE SCALE GENOMIC DNA]</scope>
</reference>
<evidence type="ECO:0000313" key="8">
    <source>
        <dbReference type="Ensembl" id="ENSCMIP00000035834.1"/>
    </source>
</evidence>
<proteinExistence type="predicted"/>
<keyword evidence="4 5" id="KW-0472">Membrane</keyword>
<organism evidence="8 9">
    <name type="scientific">Callorhinchus milii</name>
    <name type="common">Ghost shark</name>
    <dbReference type="NCBI Taxonomy" id="7868"/>
    <lineage>
        <taxon>Eukaryota</taxon>
        <taxon>Metazoa</taxon>
        <taxon>Chordata</taxon>
        <taxon>Craniata</taxon>
        <taxon>Vertebrata</taxon>
        <taxon>Chondrichthyes</taxon>
        <taxon>Holocephali</taxon>
        <taxon>Chimaeriformes</taxon>
        <taxon>Callorhinchidae</taxon>
        <taxon>Callorhinchus</taxon>
    </lineage>
</organism>
<name>A0A4W3IYU4_CALMI</name>
<dbReference type="PANTHER" id="PTHR22776:SF3">
    <property type="entry name" value="CKLF-LIKE MARVEL TRANSMEMBRANE DOMAIN-CONTAINING PROTEIN 3"/>
    <property type="match status" value="1"/>
</dbReference>
<dbReference type="PROSITE" id="PS51225">
    <property type="entry name" value="MARVEL"/>
    <property type="match status" value="1"/>
</dbReference>
<feature type="domain" description="MARVEL" evidence="7">
    <location>
        <begin position="52"/>
        <end position="170"/>
    </location>
</feature>
<feature type="transmembrane region" description="Helical" evidence="6">
    <location>
        <begin position="113"/>
        <end position="135"/>
    </location>
</feature>
<reference evidence="9" key="2">
    <citation type="journal article" date="2007" name="PLoS Biol.">
        <title>Survey sequencing and comparative analysis of the elephant shark (Callorhinchus milii) genome.</title>
        <authorList>
            <person name="Venkatesh B."/>
            <person name="Kirkness E.F."/>
            <person name="Loh Y.H."/>
            <person name="Halpern A.L."/>
            <person name="Lee A.P."/>
            <person name="Johnson J."/>
            <person name="Dandona N."/>
            <person name="Viswanathan L.D."/>
            <person name="Tay A."/>
            <person name="Venter J.C."/>
            <person name="Strausberg R.L."/>
            <person name="Brenner S."/>
        </authorList>
    </citation>
    <scope>NUCLEOTIDE SEQUENCE [LARGE SCALE GENOMIC DNA]</scope>
</reference>
<evidence type="ECO:0000256" key="3">
    <source>
        <dbReference type="ARBA" id="ARBA00022989"/>
    </source>
</evidence>
<reference evidence="9" key="3">
    <citation type="journal article" date="2014" name="Nature">
        <title>Elephant shark genome provides unique insights into gnathostome evolution.</title>
        <authorList>
            <consortium name="International Elephant Shark Genome Sequencing Consortium"/>
            <person name="Venkatesh B."/>
            <person name="Lee A.P."/>
            <person name="Ravi V."/>
            <person name="Maurya A.K."/>
            <person name="Lian M.M."/>
            <person name="Swann J.B."/>
            <person name="Ohta Y."/>
            <person name="Flajnik M.F."/>
            <person name="Sutoh Y."/>
            <person name="Kasahara M."/>
            <person name="Hoon S."/>
            <person name="Gangu V."/>
            <person name="Roy S.W."/>
            <person name="Irimia M."/>
            <person name="Korzh V."/>
            <person name="Kondrychyn I."/>
            <person name="Lim Z.W."/>
            <person name="Tay B.H."/>
            <person name="Tohari S."/>
            <person name="Kong K.W."/>
            <person name="Ho S."/>
            <person name="Lorente-Galdos B."/>
            <person name="Quilez J."/>
            <person name="Marques-Bonet T."/>
            <person name="Raney B.J."/>
            <person name="Ingham P.W."/>
            <person name="Tay A."/>
            <person name="Hillier L.W."/>
            <person name="Minx P."/>
            <person name="Boehm T."/>
            <person name="Wilson R.K."/>
            <person name="Brenner S."/>
            <person name="Warren W.C."/>
        </authorList>
    </citation>
    <scope>NUCLEOTIDE SEQUENCE [LARGE SCALE GENOMIC DNA]</scope>
</reference>
<keyword evidence="2 5" id="KW-0812">Transmembrane</keyword>
<reference evidence="8" key="4">
    <citation type="submission" date="2025-08" db="UniProtKB">
        <authorList>
            <consortium name="Ensembl"/>
        </authorList>
    </citation>
    <scope>IDENTIFICATION</scope>
</reference>
<comment type="subcellular location">
    <subcellularLocation>
        <location evidence="1">Membrane</location>
        <topology evidence="1">Multi-pass membrane protein</topology>
    </subcellularLocation>
</comment>
<feature type="transmembrane region" description="Helical" evidence="6">
    <location>
        <begin position="58"/>
        <end position="77"/>
    </location>
</feature>
<evidence type="ECO:0000256" key="5">
    <source>
        <dbReference type="PROSITE-ProRule" id="PRU00581"/>
    </source>
</evidence>
<dbReference type="Ensembl" id="ENSCMIT00000036363.1">
    <property type="protein sequence ID" value="ENSCMIP00000035834.1"/>
    <property type="gene ID" value="ENSCMIG00000015154.1"/>
</dbReference>
<evidence type="ECO:0000256" key="2">
    <source>
        <dbReference type="ARBA" id="ARBA00022692"/>
    </source>
</evidence>
<dbReference type="GeneTree" id="ENSGT00940000160432"/>
<dbReference type="AlphaFoldDB" id="A0A4W3IYU4"/>
<keyword evidence="3 6" id="KW-1133">Transmembrane helix</keyword>
<keyword evidence="9" id="KW-1185">Reference proteome</keyword>
<dbReference type="InterPro" id="IPR050578">
    <property type="entry name" value="MARVEL-CKLF_proteins"/>
</dbReference>
<evidence type="ECO:0000256" key="1">
    <source>
        <dbReference type="ARBA" id="ARBA00004141"/>
    </source>
</evidence>
<sequence length="199" mass="22217">MLLAFGVAAYHVIRTSQISKRFTGSTVKCSDRVFCGRNAANEFDFIPKHEGFVCVKPVFLPIYQILSFIIFICYLASSSASFMAAPLIEFLLSLCAYYLYATKYIERFTSFHWPFVDFLRCVTAAIIFFAISMYAVTKGNDAASKAAGVFGFAATIVFAFDFYYIFNNLAGFLHPQELPTHNATISKSTGVDDSDFDSD</sequence>
<evidence type="ECO:0000259" key="7">
    <source>
        <dbReference type="PROSITE" id="PS51225"/>
    </source>
</evidence>
<dbReference type="InterPro" id="IPR008253">
    <property type="entry name" value="Marvel"/>
</dbReference>
<evidence type="ECO:0000256" key="6">
    <source>
        <dbReference type="SAM" id="Phobius"/>
    </source>
</evidence>
<dbReference type="STRING" id="7868.ENSCMIP00000035834"/>
<feature type="transmembrane region" description="Helical" evidence="6">
    <location>
        <begin position="147"/>
        <end position="166"/>
    </location>
</feature>
<protein>
    <submittedName>
        <fullName evidence="8">CKLF-like MARVEL transmembrane domain containing 3</fullName>
    </submittedName>
</protein>
<reference evidence="8" key="5">
    <citation type="submission" date="2025-09" db="UniProtKB">
        <authorList>
            <consortium name="Ensembl"/>
        </authorList>
    </citation>
    <scope>IDENTIFICATION</scope>
</reference>